<feature type="domain" description="TonB-dependent receptor-like beta-barrel" evidence="15">
    <location>
        <begin position="296"/>
        <end position="719"/>
    </location>
</feature>
<evidence type="ECO:0000313" key="18">
    <source>
        <dbReference type="Proteomes" id="UP000292347"/>
    </source>
</evidence>
<dbReference type="SUPFAM" id="SSF56935">
    <property type="entry name" value="Porins"/>
    <property type="match status" value="1"/>
</dbReference>
<evidence type="ECO:0000256" key="10">
    <source>
        <dbReference type="ARBA" id="ARBA00023237"/>
    </source>
</evidence>
<evidence type="ECO:0000256" key="7">
    <source>
        <dbReference type="ARBA" id="ARBA00023065"/>
    </source>
</evidence>
<dbReference type="PANTHER" id="PTHR32552:SF81">
    <property type="entry name" value="TONB-DEPENDENT OUTER MEMBRANE RECEPTOR"/>
    <property type="match status" value="1"/>
</dbReference>
<evidence type="ECO:0000256" key="9">
    <source>
        <dbReference type="ARBA" id="ARBA00023136"/>
    </source>
</evidence>
<dbReference type="GO" id="GO:0006826">
    <property type="term" value="P:iron ion transport"/>
    <property type="evidence" value="ECO:0007669"/>
    <property type="project" value="UniProtKB-KW"/>
</dbReference>
<dbReference type="Pfam" id="PF07715">
    <property type="entry name" value="Plug"/>
    <property type="match status" value="1"/>
</dbReference>
<keyword evidence="7" id="KW-0406">Ion transport</keyword>
<dbReference type="InterPro" id="IPR000531">
    <property type="entry name" value="Beta-barrel_TonB"/>
</dbReference>
<evidence type="ECO:0000256" key="8">
    <source>
        <dbReference type="ARBA" id="ARBA00023077"/>
    </source>
</evidence>
<dbReference type="InterPro" id="IPR036942">
    <property type="entry name" value="Beta-barrel_TonB_sf"/>
</dbReference>
<evidence type="ECO:0000256" key="3">
    <source>
        <dbReference type="ARBA" id="ARBA00022452"/>
    </source>
</evidence>
<evidence type="ECO:0000256" key="5">
    <source>
        <dbReference type="ARBA" id="ARBA00022692"/>
    </source>
</evidence>
<dbReference type="OrthoDB" id="9760333at2"/>
<protein>
    <submittedName>
        <fullName evidence="17">TonB-dependent receptor</fullName>
    </submittedName>
</protein>
<dbReference type="CDD" id="cd01347">
    <property type="entry name" value="ligand_gated_channel"/>
    <property type="match status" value="1"/>
</dbReference>
<keyword evidence="4" id="KW-0410">Iron transport</keyword>
<name>A0A4Q2IMH0_9SPHN</name>
<dbReference type="GO" id="GO:0009279">
    <property type="term" value="C:cell outer membrane"/>
    <property type="evidence" value="ECO:0007669"/>
    <property type="project" value="UniProtKB-SubCell"/>
</dbReference>
<dbReference type="Proteomes" id="UP000292347">
    <property type="component" value="Unassembled WGS sequence"/>
</dbReference>
<evidence type="ECO:0000256" key="11">
    <source>
        <dbReference type="PROSITE-ProRule" id="PRU01360"/>
    </source>
</evidence>
<comment type="similarity">
    <text evidence="11 12">Belongs to the TonB-dependent receptor family.</text>
</comment>
<evidence type="ECO:0000313" key="17">
    <source>
        <dbReference type="EMBL" id="RXZ30520.1"/>
    </source>
</evidence>
<feature type="signal peptide" evidence="14">
    <location>
        <begin position="1"/>
        <end position="25"/>
    </location>
</feature>
<evidence type="ECO:0000256" key="1">
    <source>
        <dbReference type="ARBA" id="ARBA00004571"/>
    </source>
</evidence>
<keyword evidence="5 11" id="KW-0812">Transmembrane</keyword>
<evidence type="ECO:0000256" key="6">
    <source>
        <dbReference type="ARBA" id="ARBA00023004"/>
    </source>
</evidence>
<evidence type="ECO:0000256" key="14">
    <source>
        <dbReference type="SAM" id="SignalP"/>
    </source>
</evidence>
<evidence type="ECO:0000256" key="2">
    <source>
        <dbReference type="ARBA" id="ARBA00022448"/>
    </source>
</evidence>
<reference evidence="17 18" key="1">
    <citation type="submission" date="2019-01" db="EMBL/GenBank/DDBJ databases">
        <title>Sphingomonas mucosissima sp. nov. and Sphingomonas desiccabilis sp. nov., from biological soil crusts in the Colorado Plateau, USA.</title>
        <authorList>
            <person name="Zhu D."/>
        </authorList>
    </citation>
    <scope>NUCLEOTIDE SEQUENCE [LARGE SCALE GENOMIC DNA]</scope>
    <source>
        <strain evidence="17 18">CP1D</strain>
    </source>
</reference>
<keyword evidence="3 11" id="KW-1134">Transmembrane beta strand</keyword>
<comment type="subcellular location">
    <subcellularLocation>
        <location evidence="1 11">Cell outer membrane</location>
        <topology evidence="1 11">Multi-pass membrane protein</topology>
    </subcellularLocation>
</comment>
<dbReference type="RefSeq" id="WP_129343078.1">
    <property type="nucleotide sequence ID" value="NZ_JACIDD010000003.1"/>
</dbReference>
<dbReference type="PANTHER" id="PTHR32552">
    <property type="entry name" value="FERRICHROME IRON RECEPTOR-RELATED"/>
    <property type="match status" value="1"/>
</dbReference>
<feature type="compositionally biased region" description="Polar residues" evidence="13">
    <location>
        <begin position="28"/>
        <end position="50"/>
    </location>
</feature>
<dbReference type="InterPro" id="IPR012910">
    <property type="entry name" value="Plug_dom"/>
</dbReference>
<evidence type="ECO:0000259" key="16">
    <source>
        <dbReference type="Pfam" id="PF07715"/>
    </source>
</evidence>
<feature type="region of interest" description="Disordered" evidence="13">
    <location>
        <begin position="28"/>
        <end position="51"/>
    </location>
</feature>
<feature type="chain" id="PRO_5043669107" evidence="14">
    <location>
        <begin position="26"/>
        <end position="757"/>
    </location>
</feature>
<keyword evidence="2 11" id="KW-0813">Transport</keyword>
<sequence>MKKTVLACSISGALAALFLAGGASAQSMAPSPDSTAAEQSGAASRAQDTVPTEDVVVTAQKRRQVLIDVPQSVSVVGGEALERQQAFSFQDYAKLVAGLQLAQSNPGEARIVLRGINTGGVAATVATYVDETPFGSSSGQVNAAILAGEFDTFDVERVEVLRGPQGTLYGASSLGGVLKFVTTPPHLDAVEARGRASVETVEGGDLSYMGSAVVNVPLSDKMAVRASGFYRDYGGYVDSIGTGGSDVQKNINDSKSYGGRVSALFKPSESFQIRLTAILQNLNTDAGNLVESDPATLRTLYGRQSQSQYVPEYTDIAYRLYNGAFDVDLGFATLTSSTSYSTLKQSLRDDLTVSYGSQLGLYDDATGPLADIGLVQQTNTERFTQEVRLSSPASDTFEWLVGGYYNHEKGEILQRIDVYEPGTFTIFDGVPQLFDGGTRSRYEEFAGFANGTIHFGPRFDLTLGGRYSHNDQDADQGGTGQLAPPALESASKEDVFTWSVAPKFKLGQSVALYARAAKGFRPGGPNIVPPNAPTGISTYDSDSLISYEIGFKAETADRSFSIDVAAFHIDWKDIQLFAQVEDFGINANGGKAKSEGVEFTAILRPTRGFVVSLNGAYTDAKLREDTDLAIVGGRKGDQLPYTPKVAVSANADYDWDMGNGTKPYVGASLRFLGDQSGPYSPAFVAATGRQFRIPSYAVVDLRAGIEFDRFSIEAYAKNLTNSEGKTSVVGEGNYPFGAVGTGVIRPRSVGVTLGAGF</sequence>
<evidence type="ECO:0000259" key="15">
    <source>
        <dbReference type="Pfam" id="PF00593"/>
    </source>
</evidence>
<keyword evidence="17" id="KW-0675">Receptor</keyword>
<comment type="caution">
    <text evidence="17">The sequence shown here is derived from an EMBL/GenBank/DDBJ whole genome shotgun (WGS) entry which is preliminary data.</text>
</comment>
<dbReference type="Pfam" id="PF00593">
    <property type="entry name" value="TonB_dep_Rec_b-barrel"/>
    <property type="match status" value="1"/>
</dbReference>
<evidence type="ECO:0000256" key="13">
    <source>
        <dbReference type="SAM" id="MobiDB-lite"/>
    </source>
</evidence>
<keyword evidence="18" id="KW-1185">Reference proteome</keyword>
<organism evidence="17 18">
    <name type="scientific">Sphingomonas desiccabilis</name>
    <dbReference type="NCBI Taxonomy" id="429134"/>
    <lineage>
        <taxon>Bacteria</taxon>
        <taxon>Pseudomonadati</taxon>
        <taxon>Pseudomonadota</taxon>
        <taxon>Alphaproteobacteria</taxon>
        <taxon>Sphingomonadales</taxon>
        <taxon>Sphingomonadaceae</taxon>
        <taxon>Sphingomonas</taxon>
    </lineage>
</organism>
<proteinExistence type="inferred from homology"/>
<keyword evidence="14" id="KW-0732">Signal</keyword>
<gene>
    <name evidence="17" type="ORF">EO081_15195</name>
</gene>
<dbReference type="Gene3D" id="2.40.170.20">
    <property type="entry name" value="TonB-dependent receptor, beta-barrel domain"/>
    <property type="match status" value="1"/>
</dbReference>
<dbReference type="InterPro" id="IPR039426">
    <property type="entry name" value="TonB-dep_rcpt-like"/>
</dbReference>
<keyword evidence="8 12" id="KW-0798">TonB box</keyword>
<keyword evidence="10 11" id="KW-0998">Cell outer membrane</keyword>
<dbReference type="AlphaFoldDB" id="A0A4Q2IMH0"/>
<dbReference type="EMBL" id="SDPT01000003">
    <property type="protein sequence ID" value="RXZ30520.1"/>
    <property type="molecule type" value="Genomic_DNA"/>
</dbReference>
<accession>A0A4Q2IMH0</accession>
<evidence type="ECO:0000256" key="4">
    <source>
        <dbReference type="ARBA" id="ARBA00022496"/>
    </source>
</evidence>
<feature type="domain" description="TonB-dependent receptor plug" evidence="16">
    <location>
        <begin position="67"/>
        <end position="177"/>
    </location>
</feature>
<evidence type="ECO:0000256" key="12">
    <source>
        <dbReference type="RuleBase" id="RU003357"/>
    </source>
</evidence>
<keyword evidence="6" id="KW-0408">Iron</keyword>
<keyword evidence="9 11" id="KW-0472">Membrane</keyword>
<dbReference type="PROSITE" id="PS52016">
    <property type="entry name" value="TONB_DEPENDENT_REC_3"/>
    <property type="match status" value="1"/>
</dbReference>